<evidence type="ECO:0000256" key="7">
    <source>
        <dbReference type="SAM" id="Phobius"/>
    </source>
</evidence>
<keyword evidence="9" id="KW-1185">Reference proteome</keyword>
<keyword evidence="6 7" id="KW-0472">Membrane</keyword>
<feature type="transmembrane region" description="Helical" evidence="7">
    <location>
        <begin position="217"/>
        <end position="236"/>
    </location>
</feature>
<dbReference type="PANTHER" id="PTHR22926">
    <property type="entry name" value="PHOSPHO-N-ACETYLMURAMOYL-PENTAPEPTIDE-TRANSFERASE"/>
    <property type="match status" value="1"/>
</dbReference>
<evidence type="ECO:0000256" key="2">
    <source>
        <dbReference type="ARBA" id="ARBA00022475"/>
    </source>
</evidence>
<feature type="transmembrane region" description="Helical" evidence="7">
    <location>
        <begin position="185"/>
        <end position="205"/>
    </location>
</feature>
<keyword evidence="2" id="KW-1003">Cell membrane</keyword>
<gene>
    <name evidence="8" type="ORF">J2D75_08060</name>
</gene>
<dbReference type="Proteomes" id="UP000664399">
    <property type="component" value="Unassembled WGS sequence"/>
</dbReference>
<evidence type="ECO:0000256" key="3">
    <source>
        <dbReference type="ARBA" id="ARBA00022679"/>
    </source>
</evidence>
<accession>A0ABS3LM54</accession>
<comment type="subcellular location">
    <subcellularLocation>
        <location evidence="1">Cell membrane</location>
        <topology evidence="1">Multi-pass membrane protein</topology>
    </subcellularLocation>
</comment>
<protein>
    <submittedName>
        <fullName evidence="8">UDP-phosphate alpha-N-acetylglucosaminephosphotransferase</fullName>
    </submittedName>
</protein>
<feature type="transmembrane region" description="Helical" evidence="7">
    <location>
        <begin position="242"/>
        <end position="259"/>
    </location>
</feature>
<feature type="transmembrane region" description="Helical" evidence="7">
    <location>
        <begin position="140"/>
        <end position="165"/>
    </location>
</feature>
<dbReference type="Pfam" id="PF00953">
    <property type="entry name" value="Glycos_transf_4"/>
    <property type="match status" value="1"/>
</dbReference>
<feature type="transmembrane region" description="Helical" evidence="7">
    <location>
        <begin position="111"/>
        <end position="128"/>
    </location>
</feature>
<proteinExistence type="predicted"/>
<dbReference type="EMBL" id="JAFVMG010000007">
    <property type="protein sequence ID" value="MBO1328430.1"/>
    <property type="molecule type" value="Genomic_DNA"/>
</dbReference>
<dbReference type="RefSeq" id="WP_207854374.1">
    <property type="nucleotide sequence ID" value="NZ_JAFVMG010000007.1"/>
</dbReference>
<evidence type="ECO:0000256" key="1">
    <source>
        <dbReference type="ARBA" id="ARBA00004651"/>
    </source>
</evidence>
<feature type="transmembrane region" description="Helical" evidence="7">
    <location>
        <begin position="79"/>
        <end position="99"/>
    </location>
</feature>
<evidence type="ECO:0000256" key="6">
    <source>
        <dbReference type="ARBA" id="ARBA00023136"/>
    </source>
</evidence>
<feature type="transmembrane region" description="Helical" evidence="7">
    <location>
        <begin position="37"/>
        <end position="58"/>
    </location>
</feature>
<dbReference type="InterPro" id="IPR000715">
    <property type="entry name" value="Glycosyl_transferase_4"/>
</dbReference>
<feature type="transmembrane region" description="Helical" evidence="7">
    <location>
        <begin position="271"/>
        <end position="288"/>
    </location>
</feature>
<evidence type="ECO:0000256" key="5">
    <source>
        <dbReference type="ARBA" id="ARBA00022989"/>
    </source>
</evidence>
<evidence type="ECO:0000313" key="8">
    <source>
        <dbReference type="EMBL" id="MBO1328430.1"/>
    </source>
</evidence>
<organism evidence="8 9">
    <name type="scientific">Acetobacter suratthaniensis</name>
    <dbReference type="NCBI Taxonomy" id="1502841"/>
    <lineage>
        <taxon>Bacteria</taxon>
        <taxon>Pseudomonadati</taxon>
        <taxon>Pseudomonadota</taxon>
        <taxon>Alphaproteobacteria</taxon>
        <taxon>Acetobacterales</taxon>
        <taxon>Acetobacteraceae</taxon>
        <taxon>Acetobacter</taxon>
    </lineage>
</organism>
<name>A0ABS3LM54_9PROT</name>
<feature type="transmembrane region" description="Helical" evidence="7">
    <location>
        <begin position="365"/>
        <end position="389"/>
    </location>
</feature>
<reference evidence="8 9" key="1">
    <citation type="submission" date="2021-03" db="EMBL/GenBank/DDBJ databases">
        <title>The complete genome sequence of Acetobacter suratthaniensis TBRC 1719.</title>
        <authorList>
            <person name="Charoenyingcharoen P."/>
            <person name="Yukphan P."/>
        </authorList>
    </citation>
    <scope>NUCLEOTIDE SEQUENCE [LARGE SCALE GENOMIC DNA]</scope>
    <source>
        <strain evidence="8 9">TBRC 1719</strain>
    </source>
</reference>
<comment type="caution">
    <text evidence="8">The sequence shown here is derived from an EMBL/GenBank/DDBJ whole genome shotgun (WGS) entry which is preliminary data.</text>
</comment>
<keyword evidence="4 7" id="KW-0812">Transmembrane</keyword>
<keyword evidence="3" id="KW-0808">Transferase</keyword>
<evidence type="ECO:0000313" key="9">
    <source>
        <dbReference type="Proteomes" id="UP000664399"/>
    </source>
</evidence>
<sequence length="411" mass="43316">MPYYCPYSPRPIILESYPDRDNKRFMAFSPMFPTHALLSYLPELLILCSAALLSAYGVRRMIGLAVLDQPGHRSSHTRATPKGGGVGIMGAFLFGWPVLHWATGGTGPDSLSLMTGAALLLLCAVSWLDDLYQWPPTAKLATQCAAAGMVAGGFALTCGLPGTGLQGMAQAGFSWPVPLWLAHTLPGWVVPVAGCAASVLWLVFVTNAVNFMDGLNGLVSGSLLVAALVLAALAPMLGAAELVGPALLLACCLAGFLPYNFPNARIFMGDVGSQGCGLLAGTASLYLILHTPSRLDGGWLFGPAVLTPLLYDVLFTLIRRQRAGLPLAQAHRGHLYQVLHRSGLAAPVISLAEWGMTLWGGATTMIMVCLIPALGTVYATLACTALVLAPQLAWTGFTLHRTKAHPVGAWS</sequence>
<evidence type="ECO:0000256" key="4">
    <source>
        <dbReference type="ARBA" id="ARBA00022692"/>
    </source>
</evidence>
<keyword evidence="5 7" id="KW-1133">Transmembrane helix</keyword>
<dbReference type="PANTHER" id="PTHR22926:SF3">
    <property type="entry name" value="UNDECAPRENYL-PHOSPHATE ALPHA-N-ACETYLGLUCOSAMINYL 1-PHOSPHATE TRANSFERASE"/>
    <property type="match status" value="1"/>
</dbReference>
<feature type="transmembrane region" description="Helical" evidence="7">
    <location>
        <begin position="300"/>
        <end position="318"/>
    </location>
</feature>